<accession>A0ABR2QPB5</accession>
<reference evidence="1 2" key="1">
    <citation type="journal article" date="2024" name="G3 (Bethesda)">
        <title>Genome assembly of Hibiscus sabdariffa L. provides insights into metabolisms of medicinal natural products.</title>
        <authorList>
            <person name="Kim T."/>
        </authorList>
    </citation>
    <scope>NUCLEOTIDE SEQUENCE [LARGE SCALE GENOMIC DNA]</scope>
    <source>
        <strain evidence="1">TK-2024</strain>
        <tissue evidence="1">Old leaves</tissue>
    </source>
</reference>
<comment type="caution">
    <text evidence="1">The sequence shown here is derived from an EMBL/GenBank/DDBJ whole genome shotgun (WGS) entry which is preliminary data.</text>
</comment>
<proteinExistence type="predicted"/>
<gene>
    <name evidence="1" type="ORF">V6N11_024985</name>
</gene>
<evidence type="ECO:0000313" key="2">
    <source>
        <dbReference type="Proteomes" id="UP001396334"/>
    </source>
</evidence>
<sequence>MGFPTICSEFTLPEPVLRVLSILGRLGLSDFLQPDIVWPDNPPRQTTSESATLTRRKSLPVVKFEELVVVVGGDQRRTVPFACTSTKEWKRSGG</sequence>
<name>A0ABR2QPB5_9ROSI</name>
<dbReference type="EMBL" id="JBBPBN010000035">
    <property type="protein sequence ID" value="KAK9002301.1"/>
    <property type="molecule type" value="Genomic_DNA"/>
</dbReference>
<keyword evidence="2" id="KW-1185">Reference proteome</keyword>
<organism evidence="1 2">
    <name type="scientific">Hibiscus sabdariffa</name>
    <name type="common">roselle</name>
    <dbReference type="NCBI Taxonomy" id="183260"/>
    <lineage>
        <taxon>Eukaryota</taxon>
        <taxon>Viridiplantae</taxon>
        <taxon>Streptophyta</taxon>
        <taxon>Embryophyta</taxon>
        <taxon>Tracheophyta</taxon>
        <taxon>Spermatophyta</taxon>
        <taxon>Magnoliopsida</taxon>
        <taxon>eudicotyledons</taxon>
        <taxon>Gunneridae</taxon>
        <taxon>Pentapetalae</taxon>
        <taxon>rosids</taxon>
        <taxon>malvids</taxon>
        <taxon>Malvales</taxon>
        <taxon>Malvaceae</taxon>
        <taxon>Malvoideae</taxon>
        <taxon>Hibiscus</taxon>
    </lineage>
</organism>
<protein>
    <submittedName>
        <fullName evidence="1">Uncharacterized protein</fullName>
    </submittedName>
</protein>
<dbReference type="Proteomes" id="UP001396334">
    <property type="component" value="Unassembled WGS sequence"/>
</dbReference>
<evidence type="ECO:0000313" key="1">
    <source>
        <dbReference type="EMBL" id="KAK9002301.1"/>
    </source>
</evidence>